<evidence type="ECO:0000313" key="2">
    <source>
        <dbReference type="RefSeq" id="XP_014469111.1"/>
    </source>
</evidence>
<organism evidence="1 2">
    <name type="scientific">Dinoponera quadriceps</name>
    <name type="common">South American ant</name>
    <dbReference type="NCBI Taxonomy" id="609295"/>
    <lineage>
        <taxon>Eukaryota</taxon>
        <taxon>Metazoa</taxon>
        <taxon>Ecdysozoa</taxon>
        <taxon>Arthropoda</taxon>
        <taxon>Hexapoda</taxon>
        <taxon>Insecta</taxon>
        <taxon>Pterygota</taxon>
        <taxon>Neoptera</taxon>
        <taxon>Endopterygota</taxon>
        <taxon>Hymenoptera</taxon>
        <taxon>Apocrita</taxon>
        <taxon>Aculeata</taxon>
        <taxon>Formicoidea</taxon>
        <taxon>Formicidae</taxon>
        <taxon>Ponerinae</taxon>
        <taxon>Ponerini</taxon>
        <taxon>Dinoponera</taxon>
    </lineage>
</organism>
<reference evidence="2" key="1">
    <citation type="submission" date="2025-08" db="UniProtKB">
        <authorList>
            <consortium name="RefSeq"/>
        </authorList>
    </citation>
    <scope>IDENTIFICATION</scope>
</reference>
<dbReference type="KEGG" id="dqu:106741513"/>
<sequence length="128" mass="14399">MRARARYTRYTRGAYVRRSQRGTMDAKRITGLIAFVVIVGFASANENYMDYGDEPAEKTAENIRELYRLLLQRNALDNIGIPLEHLMIRKSQRSPSLRLRFGRSGPHSAGVLPRPMGVAAAAGYDDNN</sequence>
<dbReference type="RefSeq" id="XP_014469111.1">
    <property type="nucleotide sequence ID" value="XM_014613625.1"/>
</dbReference>
<dbReference type="Proteomes" id="UP000515204">
    <property type="component" value="Unplaced"/>
</dbReference>
<gene>
    <name evidence="2" type="primary">LOC106741513</name>
</gene>
<keyword evidence="1" id="KW-1185">Reference proteome</keyword>
<proteinExistence type="predicted"/>
<dbReference type="GeneID" id="106741513"/>
<accession>A0A6P3WSN4</accession>
<dbReference type="AlphaFoldDB" id="A0A6P3WSN4"/>
<evidence type="ECO:0000313" key="1">
    <source>
        <dbReference type="Proteomes" id="UP000515204"/>
    </source>
</evidence>
<name>A0A6P3WSN4_DINQU</name>
<protein>
    <submittedName>
        <fullName evidence="2">Short neuropeptide F-like isoform X1</fullName>
    </submittedName>
</protein>
<dbReference type="OrthoDB" id="6364308at2759"/>